<evidence type="ECO:0000313" key="3">
    <source>
        <dbReference type="Proteomes" id="UP000283255"/>
    </source>
</evidence>
<protein>
    <recommendedName>
        <fullName evidence="1">Condensation domain-containing protein</fullName>
    </recommendedName>
</protein>
<dbReference type="Pfam" id="PF00668">
    <property type="entry name" value="Condensation"/>
    <property type="match status" value="1"/>
</dbReference>
<keyword evidence="3" id="KW-1185">Reference proteome</keyword>
<dbReference type="GO" id="GO:0003824">
    <property type="term" value="F:catalytic activity"/>
    <property type="evidence" value="ECO:0007669"/>
    <property type="project" value="InterPro"/>
</dbReference>
<dbReference type="InterPro" id="IPR023213">
    <property type="entry name" value="CAT-like_dom_sf"/>
</dbReference>
<dbReference type="GO" id="GO:0044550">
    <property type="term" value="P:secondary metabolite biosynthetic process"/>
    <property type="evidence" value="ECO:0007669"/>
    <property type="project" value="TreeGrafter"/>
</dbReference>
<dbReference type="GO" id="GO:0043041">
    <property type="term" value="P:amino acid activation for nonribosomal peptide biosynthetic process"/>
    <property type="evidence" value="ECO:0007669"/>
    <property type="project" value="TreeGrafter"/>
</dbReference>
<organism evidence="2 3">
    <name type="scientific">Motilimonas pumila</name>
    <dbReference type="NCBI Taxonomy" id="2303987"/>
    <lineage>
        <taxon>Bacteria</taxon>
        <taxon>Pseudomonadati</taxon>
        <taxon>Pseudomonadota</taxon>
        <taxon>Gammaproteobacteria</taxon>
        <taxon>Alteromonadales</taxon>
        <taxon>Alteromonadales genera incertae sedis</taxon>
        <taxon>Motilimonas</taxon>
    </lineage>
</organism>
<gene>
    <name evidence="2" type="ORF">D1Z90_19520</name>
</gene>
<feature type="domain" description="Condensation" evidence="1">
    <location>
        <begin position="16"/>
        <end position="430"/>
    </location>
</feature>
<dbReference type="Gene3D" id="3.30.559.10">
    <property type="entry name" value="Chloramphenicol acetyltransferase-like domain"/>
    <property type="match status" value="1"/>
</dbReference>
<name>A0A418Y9Q5_9GAMM</name>
<dbReference type="GO" id="GO:0005829">
    <property type="term" value="C:cytosol"/>
    <property type="evidence" value="ECO:0007669"/>
    <property type="project" value="TreeGrafter"/>
</dbReference>
<proteinExistence type="predicted"/>
<sequence>MSQFDHTPSLHDEGFSLSFSQQRLWLFEQLNPSSQAYHLGGLIWFNGELDVSLLEQAINELLSGHDVFRTHLVEGEAGVKQQIRDYQWLALPLQDVTSEADAMAAARQHAKQIWRKPYDLNQGPLTRVKCFKVGPQQYGLLLACHHMVMDAWSLQLVMKYLVQSQTGKNKPWRSKQNYQEFVAAQASYLKSAAAEEDLAELARLLPRQLPELGLPRLSQENRDSYPANQFEARLSKQLDQQLNAAGKAMNCSKFALLSLSLQLALAHHSGTDCAAITVPSLNRNAKTRRALGFFVNNILSSTEFDWSQSFAHHLTQNQAQFKAALKLQHVPLEQAKQALSKVAFNFRSHGDGNQIQDDSLSVAFEEFEVAETPFEMVLDVISGEQVSLRWVYANSLFSDDTMKRFHQQFLTLLGHICQAPEQPLHQILVLLGKKSPGLIPVNTDYSAAELFSDLVDQQAAQRPEAIALVHGKRRV</sequence>
<evidence type="ECO:0000259" key="1">
    <source>
        <dbReference type="Pfam" id="PF00668"/>
    </source>
</evidence>
<dbReference type="AlphaFoldDB" id="A0A418Y9Q5"/>
<reference evidence="2 3" key="2">
    <citation type="submission" date="2019-01" db="EMBL/GenBank/DDBJ databases">
        <title>Motilimonas pumilus sp. nov., isolated from the gut of sea cucumber (Apostichopus japonicus).</title>
        <authorList>
            <person name="Wang F.-Q."/>
            <person name="Ren L.-H."/>
            <person name="Lin Y.-W."/>
            <person name="Sun G.-H."/>
            <person name="Du Z.-J."/>
            <person name="Zhao J.-X."/>
            <person name="Liu X.-J."/>
            <person name="Liu L.-J."/>
        </authorList>
    </citation>
    <scope>NUCLEOTIDE SEQUENCE [LARGE SCALE GENOMIC DNA]</scope>
    <source>
        <strain evidence="2 3">PLHSC7-2</strain>
    </source>
</reference>
<dbReference type="EMBL" id="QZCH01000045">
    <property type="protein sequence ID" value="RJG37981.1"/>
    <property type="molecule type" value="Genomic_DNA"/>
</dbReference>
<evidence type="ECO:0000313" key="2">
    <source>
        <dbReference type="EMBL" id="RJG37981.1"/>
    </source>
</evidence>
<dbReference type="SUPFAM" id="SSF52777">
    <property type="entry name" value="CoA-dependent acyltransferases"/>
    <property type="match status" value="2"/>
</dbReference>
<dbReference type="Gene3D" id="3.30.559.30">
    <property type="entry name" value="Nonribosomal peptide synthetase, condensation domain"/>
    <property type="match status" value="1"/>
</dbReference>
<dbReference type="PANTHER" id="PTHR45527:SF1">
    <property type="entry name" value="FATTY ACID SYNTHASE"/>
    <property type="match status" value="1"/>
</dbReference>
<dbReference type="Proteomes" id="UP000283255">
    <property type="component" value="Unassembled WGS sequence"/>
</dbReference>
<dbReference type="GO" id="GO:0031177">
    <property type="term" value="F:phosphopantetheine binding"/>
    <property type="evidence" value="ECO:0007669"/>
    <property type="project" value="TreeGrafter"/>
</dbReference>
<dbReference type="RefSeq" id="WP_198419271.1">
    <property type="nucleotide sequence ID" value="NZ_QZCH01000045.1"/>
</dbReference>
<dbReference type="PANTHER" id="PTHR45527">
    <property type="entry name" value="NONRIBOSOMAL PEPTIDE SYNTHETASE"/>
    <property type="match status" value="1"/>
</dbReference>
<dbReference type="InterPro" id="IPR001242">
    <property type="entry name" value="Condensation_dom"/>
</dbReference>
<comment type="caution">
    <text evidence="2">The sequence shown here is derived from an EMBL/GenBank/DDBJ whole genome shotgun (WGS) entry which is preliminary data.</text>
</comment>
<feature type="non-terminal residue" evidence="2">
    <location>
        <position position="475"/>
    </location>
</feature>
<reference evidence="2 3" key="1">
    <citation type="submission" date="2018-09" db="EMBL/GenBank/DDBJ databases">
        <authorList>
            <person name="Wang F."/>
        </authorList>
    </citation>
    <scope>NUCLEOTIDE SEQUENCE [LARGE SCALE GENOMIC DNA]</scope>
    <source>
        <strain evidence="2 3">PLHSC7-2</strain>
    </source>
</reference>
<accession>A0A418Y9Q5</accession>